<sequence length="323" mass="35628">MTCHEIRNPLGAVVHCADLVRSSLMDLTDAIETESRADHTHLRELVDSAVEAINIVFSCCAHQKRIVDDILTLSKLDSKLVSIAPAPVKLNDILNELFRTFEADSRKADVDLRFIKETSLSLIATEWVALDAGRLMQVLINLITNALKFTQKESERTIKLTVGASRHKPAEQDLVVEFTASNIARDPVEPNGHFGNGEQIYLHFSVRDTGCGFDEEQKGRIFKRFSQASPRTHTKYGGSGLGLFISREMIELQGGEIGVASTPGKGATFAFYIASQIADVPKTEQDVAHHKRTNTKTSISGLPKYNILVVEDNLVSKMTLSPP</sequence>
<dbReference type="InterPro" id="IPR003594">
    <property type="entry name" value="HATPase_dom"/>
</dbReference>
<dbReference type="SMART" id="SM00387">
    <property type="entry name" value="HATPase_c"/>
    <property type="match status" value="1"/>
</dbReference>
<evidence type="ECO:0000256" key="5">
    <source>
        <dbReference type="ARBA" id="ARBA00022777"/>
    </source>
</evidence>
<keyword evidence="9" id="KW-1185">Reference proteome</keyword>
<dbReference type="InterPro" id="IPR003661">
    <property type="entry name" value="HisK_dim/P_dom"/>
</dbReference>
<dbReference type="Gene3D" id="3.30.565.10">
    <property type="entry name" value="Histidine kinase-like ATPase, C-terminal domain"/>
    <property type="match status" value="1"/>
</dbReference>
<keyword evidence="6" id="KW-0902">Two-component regulatory system</keyword>
<dbReference type="Gene3D" id="1.10.287.130">
    <property type="match status" value="1"/>
</dbReference>
<dbReference type="InterPro" id="IPR036097">
    <property type="entry name" value="HisK_dim/P_sf"/>
</dbReference>
<dbReference type="EMBL" id="JABCIY010000228">
    <property type="protein sequence ID" value="KAF7187479.1"/>
    <property type="molecule type" value="Genomic_DNA"/>
</dbReference>
<evidence type="ECO:0000256" key="4">
    <source>
        <dbReference type="ARBA" id="ARBA00022679"/>
    </source>
</evidence>
<dbReference type="InterPro" id="IPR050736">
    <property type="entry name" value="Sensor_HK_Regulatory"/>
</dbReference>
<feature type="domain" description="Histidine kinase" evidence="7">
    <location>
        <begin position="1"/>
        <end position="277"/>
    </location>
</feature>
<accession>A0A8H6R9D8</accession>
<dbReference type="Pfam" id="PF02518">
    <property type="entry name" value="HATPase_c"/>
    <property type="match status" value="1"/>
</dbReference>
<dbReference type="InterPro" id="IPR004358">
    <property type="entry name" value="Sig_transdc_His_kin-like_C"/>
</dbReference>
<dbReference type="SUPFAM" id="SSF55874">
    <property type="entry name" value="ATPase domain of HSP90 chaperone/DNA topoisomerase II/histidine kinase"/>
    <property type="match status" value="1"/>
</dbReference>
<evidence type="ECO:0000256" key="6">
    <source>
        <dbReference type="ARBA" id="ARBA00023012"/>
    </source>
</evidence>
<dbReference type="AlphaFoldDB" id="A0A8H6R9D8"/>
<keyword evidence="3" id="KW-0597">Phosphoprotein</keyword>
<evidence type="ECO:0000313" key="8">
    <source>
        <dbReference type="EMBL" id="KAF7187479.1"/>
    </source>
</evidence>
<dbReference type="PROSITE" id="PS50109">
    <property type="entry name" value="HIS_KIN"/>
    <property type="match status" value="1"/>
</dbReference>
<evidence type="ECO:0000256" key="1">
    <source>
        <dbReference type="ARBA" id="ARBA00000085"/>
    </source>
</evidence>
<evidence type="ECO:0000259" key="7">
    <source>
        <dbReference type="PROSITE" id="PS50109"/>
    </source>
</evidence>
<dbReference type="InterPro" id="IPR005467">
    <property type="entry name" value="His_kinase_dom"/>
</dbReference>
<name>A0A8H6R9D8_9PEZI</name>
<keyword evidence="5 8" id="KW-0418">Kinase</keyword>
<proteinExistence type="predicted"/>
<keyword evidence="4" id="KW-0808">Transferase</keyword>
<dbReference type="EC" id="2.7.13.3" evidence="2"/>
<comment type="catalytic activity">
    <reaction evidence="1">
        <text>ATP + protein L-histidine = ADP + protein N-phospho-L-histidine.</text>
        <dbReference type="EC" id="2.7.13.3"/>
    </reaction>
</comment>
<comment type="caution">
    <text evidence="8">The sequence shown here is derived from an EMBL/GenBank/DDBJ whole genome shotgun (WGS) entry which is preliminary data.</text>
</comment>
<dbReference type="CDD" id="cd00082">
    <property type="entry name" value="HisKA"/>
    <property type="match status" value="1"/>
</dbReference>
<protein>
    <recommendedName>
        <fullName evidence="2">histidine kinase</fullName>
        <ecNumber evidence="2">2.7.13.3</ecNumber>
    </recommendedName>
</protein>
<reference evidence="8" key="1">
    <citation type="submission" date="2020-04" db="EMBL/GenBank/DDBJ databases">
        <title>Draft genome resource of the tomato pathogen Pseudocercospora fuligena.</title>
        <authorList>
            <person name="Zaccaron A."/>
        </authorList>
    </citation>
    <scope>NUCLEOTIDE SEQUENCE</scope>
    <source>
        <strain evidence="8">PF001</strain>
    </source>
</reference>
<gene>
    <name evidence="8" type="ORF">HII31_11219</name>
</gene>
<dbReference type="PANTHER" id="PTHR43711:SF1">
    <property type="entry name" value="HISTIDINE KINASE 1"/>
    <property type="match status" value="1"/>
</dbReference>
<dbReference type="PANTHER" id="PTHR43711">
    <property type="entry name" value="TWO-COMPONENT HISTIDINE KINASE"/>
    <property type="match status" value="1"/>
</dbReference>
<dbReference type="InterPro" id="IPR036890">
    <property type="entry name" value="HATPase_C_sf"/>
</dbReference>
<dbReference type="SUPFAM" id="SSF47384">
    <property type="entry name" value="Homodimeric domain of signal transducing histidine kinase"/>
    <property type="match status" value="1"/>
</dbReference>
<evidence type="ECO:0000256" key="2">
    <source>
        <dbReference type="ARBA" id="ARBA00012438"/>
    </source>
</evidence>
<dbReference type="GO" id="GO:0000155">
    <property type="term" value="F:phosphorelay sensor kinase activity"/>
    <property type="evidence" value="ECO:0007669"/>
    <property type="project" value="InterPro"/>
</dbReference>
<organism evidence="8 9">
    <name type="scientific">Pseudocercospora fuligena</name>
    <dbReference type="NCBI Taxonomy" id="685502"/>
    <lineage>
        <taxon>Eukaryota</taxon>
        <taxon>Fungi</taxon>
        <taxon>Dikarya</taxon>
        <taxon>Ascomycota</taxon>
        <taxon>Pezizomycotina</taxon>
        <taxon>Dothideomycetes</taxon>
        <taxon>Dothideomycetidae</taxon>
        <taxon>Mycosphaerellales</taxon>
        <taxon>Mycosphaerellaceae</taxon>
        <taxon>Pseudocercospora</taxon>
    </lineage>
</organism>
<dbReference type="PRINTS" id="PR00344">
    <property type="entry name" value="BCTRLSENSOR"/>
</dbReference>
<evidence type="ECO:0000313" key="9">
    <source>
        <dbReference type="Proteomes" id="UP000660729"/>
    </source>
</evidence>
<dbReference type="OrthoDB" id="60033at2759"/>
<evidence type="ECO:0000256" key="3">
    <source>
        <dbReference type="ARBA" id="ARBA00022553"/>
    </source>
</evidence>
<dbReference type="Proteomes" id="UP000660729">
    <property type="component" value="Unassembled WGS sequence"/>
</dbReference>